<evidence type="ECO:0000256" key="4">
    <source>
        <dbReference type="ARBA" id="ARBA00022827"/>
    </source>
</evidence>
<dbReference type="InterPro" id="IPR036188">
    <property type="entry name" value="FAD/NAD-bd_sf"/>
</dbReference>
<dbReference type="GO" id="GO:0050660">
    <property type="term" value="F:flavin adenine dinucleotide binding"/>
    <property type="evidence" value="ECO:0007669"/>
    <property type="project" value="InterPro"/>
</dbReference>
<keyword evidence="3 6" id="KW-0285">Flavoprotein</keyword>
<comment type="catalytic activity">
    <reaction evidence="6">
        <text>a quinone + sn-glycerol 3-phosphate = dihydroxyacetone phosphate + a quinol</text>
        <dbReference type="Rhea" id="RHEA:18977"/>
        <dbReference type="ChEBI" id="CHEBI:24646"/>
        <dbReference type="ChEBI" id="CHEBI:57597"/>
        <dbReference type="ChEBI" id="CHEBI:57642"/>
        <dbReference type="ChEBI" id="CHEBI:132124"/>
        <dbReference type="EC" id="1.1.5.3"/>
    </reaction>
</comment>
<evidence type="ECO:0000259" key="7">
    <source>
        <dbReference type="Pfam" id="PF01266"/>
    </source>
</evidence>
<evidence type="ECO:0000256" key="1">
    <source>
        <dbReference type="ARBA" id="ARBA00001974"/>
    </source>
</evidence>
<evidence type="ECO:0000313" key="8">
    <source>
        <dbReference type="EMBL" id="MBC8177058.1"/>
    </source>
</evidence>
<dbReference type="GO" id="GO:0006072">
    <property type="term" value="P:glycerol-3-phosphate metabolic process"/>
    <property type="evidence" value="ECO:0007669"/>
    <property type="project" value="UniProtKB-UniRule"/>
</dbReference>
<gene>
    <name evidence="8" type="primary">glpA</name>
    <name evidence="8" type="ORF">H8E19_06590</name>
</gene>
<evidence type="ECO:0000313" key="9">
    <source>
        <dbReference type="Proteomes" id="UP000650524"/>
    </source>
</evidence>
<dbReference type="GO" id="GO:0009331">
    <property type="term" value="C:glycerol-3-phosphate dehydrogenase (FAD) complex"/>
    <property type="evidence" value="ECO:0007669"/>
    <property type="project" value="UniProtKB-UniRule"/>
</dbReference>
<dbReference type="PROSITE" id="PS00978">
    <property type="entry name" value="FAD_G3PDH_2"/>
    <property type="match status" value="1"/>
</dbReference>
<dbReference type="EMBL" id="JACNJD010000184">
    <property type="protein sequence ID" value="MBC8177058.1"/>
    <property type="molecule type" value="Genomic_DNA"/>
</dbReference>
<reference evidence="8 9" key="1">
    <citation type="submission" date="2020-08" db="EMBL/GenBank/DDBJ databases">
        <title>Bridging the membrane lipid divide: bacteria of the FCB group superphylum have the potential to synthesize archaeal ether lipids.</title>
        <authorList>
            <person name="Villanueva L."/>
            <person name="Von Meijenfeldt F.A.B."/>
            <person name="Westbye A.B."/>
            <person name="Yadav S."/>
            <person name="Hopmans E.C."/>
            <person name="Dutilh B.E."/>
            <person name="Sinninghe Damste J.S."/>
        </authorList>
    </citation>
    <scope>NUCLEOTIDE SEQUENCE [LARGE SCALE GENOMIC DNA]</scope>
    <source>
        <strain evidence="8">NIOZ-UU27</strain>
    </source>
</reference>
<evidence type="ECO:0000256" key="6">
    <source>
        <dbReference type="RuleBase" id="RU361217"/>
    </source>
</evidence>
<sequence>MSDLETQVLIIGGGATGTGLARDLALRGVQCILVEMEDINAGASGGNHGLLHSGARYVSNDPISAQECRLEANLLRQLAPECIEDTGGLFVAVEGDDENYIADFPLLCSKYGIPVQEISRDEAFEREPGISEKLIAAYLTEDGAIDPFKLSLENLAQAQSLGSTFLQHVKVIGFEMGKNRIEAVHVLNAESGQERLIKIDQVVNASGAWAAEIAALANIPINILYSKGSLLVSAYRLSQRVINRLRPPSDGDILVPGGTVSILGTTSVRVDLLDDVRPTIPEVDLIVDELGEVVPGLREARYVRAYSGVRPLIQSQEAGDDRAVSRGFAVFDHTHDGLENFTTITGGKLTTYRLMAEKVADLVCEKLGVSSPCLTLTEPFPSAKKGKWTEPGLSSRVWLKEHASRKPILCECEMIPENVIDDIVGNIRKENITPSLKAVAARSRMGKGLCQGTVCGTRVTSYLYEQGIFHSDQGLANIKEFLDERWKGERTILWGEQLIQTGFKEALYCGLLDLEL</sequence>
<name>A0A8J6MY60_9DELT</name>
<dbReference type="Pfam" id="PF01266">
    <property type="entry name" value="DAO"/>
    <property type="match status" value="1"/>
</dbReference>
<comment type="cofactor">
    <cofactor evidence="1 6">
        <name>FAD</name>
        <dbReference type="ChEBI" id="CHEBI:57692"/>
    </cofactor>
</comment>
<dbReference type="GO" id="GO:0019563">
    <property type="term" value="P:glycerol catabolic process"/>
    <property type="evidence" value="ECO:0007669"/>
    <property type="project" value="UniProtKB-UniPathway"/>
</dbReference>
<keyword evidence="5 6" id="KW-0560">Oxidoreductase</keyword>
<dbReference type="NCBIfam" id="NF008313">
    <property type="entry name" value="PRK11101.1"/>
    <property type="match status" value="1"/>
</dbReference>
<dbReference type="NCBIfam" id="TIGR03377">
    <property type="entry name" value="glycerol3P_GlpA"/>
    <property type="match status" value="1"/>
</dbReference>
<dbReference type="PANTHER" id="PTHR11985:SF15">
    <property type="entry name" value="GLYCEROL-3-PHOSPHATE DEHYDROGENASE, MITOCHONDRIAL"/>
    <property type="match status" value="1"/>
</dbReference>
<keyword evidence="4" id="KW-0274">FAD</keyword>
<dbReference type="InterPro" id="IPR017752">
    <property type="entry name" value="G3P_DH_GlpA_su"/>
</dbReference>
<dbReference type="AlphaFoldDB" id="A0A8J6MY60"/>
<accession>A0A8J6MY60</accession>
<dbReference type="SUPFAM" id="SSF54373">
    <property type="entry name" value="FAD-linked reductases, C-terminal domain"/>
    <property type="match status" value="1"/>
</dbReference>
<feature type="domain" description="FAD dependent oxidoreductase" evidence="7">
    <location>
        <begin position="8"/>
        <end position="361"/>
    </location>
</feature>
<dbReference type="InterPro" id="IPR000447">
    <property type="entry name" value="G3P_DH_FAD-dep"/>
</dbReference>
<evidence type="ECO:0000256" key="2">
    <source>
        <dbReference type="ARBA" id="ARBA00007330"/>
    </source>
</evidence>
<dbReference type="InterPro" id="IPR006076">
    <property type="entry name" value="FAD-dep_OxRdtase"/>
</dbReference>
<dbReference type="SUPFAM" id="SSF51905">
    <property type="entry name" value="FAD/NAD(P)-binding domain"/>
    <property type="match status" value="1"/>
</dbReference>
<dbReference type="GO" id="GO:0004368">
    <property type="term" value="F:glycerol-3-phosphate dehydrogenase (quinone) activity"/>
    <property type="evidence" value="ECO:0007669"/>
    <property type="project" value="UniProtKB-EC"/>
</dbReference>
<organism evidence="8 9">
    <name type="scientific">Candidatus Desulfacyla euxinica</name>
    <dbReference type="NCBI Taxonomy" id="2841693"/>
    <lineage>
        <taxon>Bacteria</taxon>
        <taxon>Deltaproteobacteria</taxon>
        <taxon>Candidatus Desulfacyla</taxon>
    </lineage>
</organism>
<proteinExistence type="inferred from homology"/>
<protein>
    <recommendedName>
        <fullName evidence="6">Glycerol-3-phosphate dehydrogenase</fullName>
        <ecNumber evidence="6">1.1.5.3</ecNumber>
    </recommendedName>
</protein>
<evidence type="ECO:0000256" key="5">
    <source>
        <dbReference type="ARBA" id="ARBA00023002"/>
    </source>
</evidence>
<dbReference type="PROSITE" id="PS00977">
    <property type="entry name" value="FAD_G3PDH_1"/>
    <property type="match status" value="1"/>
</dbReference>
<dbReference type="UniPathway" id="UPA00618">
    <property type="reaction ID" value="UER00673"/>
</dbReference>
<comment type="caution">
    <text evidence="8">The sequence shown here is derived from an EMBL/GenBank/DDBJ whole genome shotgun (WGS) entry which is preliminary data.</text>
</comment>
<dbReference type="InterPro" id="IPR041854">
    <property type="entry name" value="BFD-like_2Fe2S-bd_dom_sf"/>
</dbReference>
<dbReference type="Proteomes" id="UP000650524">
    <property type="component" value="Unassembled WGS sequence"/>
</dbReference>
<dbReference type="Gene3D" id="3.50.50.60">
    <property type="entry name" value="FAD/NAD(P)-binding domain"/>
    <property type="match status" value="3"/>
</dbReference>
<dbReference type="GO" id="GO:0005886">
    <property type="term" value="C:plasma membrane"/>
    <property type="evidence" value="ECO:0007669"/>
    <property type="project" value="InterPro"/>
</dbReference>
<dbReference type="PRINTS" id="PR01001">
    <property type="entry name" value="FADG3PDH"/>
</dbReference>
<dbReference type="GO" id="GO:0010181">
    <property type="term" value="F:FMN binding"/>
    <property type="evidence" value="ECO:0007669"/>
    <property type="project" value="InterPro"/>
</dbReference>
<comment type="similarity">
    <text evidence="2 6">Belongs to the FAD-dependent glycerol-3-phosphate dehydrogenase family.</text>
</comment>
<evidence type="ECO:0000256" key="3">
    <source>
        <dbReference type="ARBA" id="ARBA00022630"/>
    </source>
</evidence>
<dbReference type="PANTHER" id="PTHR11985">
    <property type="entry name" value="GLYCEROL-3-PHOSPHATE DEHYDROGENASE"/>
    <property type="match status" value="1"/>
</dbReference>
<dbReference type="Gene3D" id="1.10.10.1100">
    <property type="entry name" value="BFD-like [2Fe-2S]-binding domain"/>
    <property type="match status" value="1"/>
</dbReference>
<dbReference type="EC" id="1.1.5.3" evidence="6"/>